<sequence>MQLDSSLKRVELHVHLDGSPRPNTIFELAQRKGIKLSFANSVALENALQPKEPYYLGHFLRSFEYILPVFEGDKKEAIARLSEEFVEDCKIRSNLCYVETRFSPHSLAGNRMSADEATTVVLEALTRAAVKHNVQVRLILCILRDKPENAFEVLDLARKYRPHGVVGIDLAGDEGKWMTTKFSDEIVQVFEHAKSEGIHRTVHAGENGPACAVENAVKQLHAERIGHGYSVLNDVHILDFVKQKNIHFELCPTSSLMTGAAKRGSVHPLHHFASAGMNYSINTDDPTITGRWLDQELQFCVDGLSVSADLQEAQINAAQAAFLDVEEDREALVNHVRNRI</sequence>
<evidence type="ECO:0000259" key="9">
    <source>
        <dbReference type="Pfam" id="PF00962"/>
    </source>
</evidence>
<evidence type="ECO:0000256" key="3">
    <source>
        <dbReference type="ARBA" id="ARBA00006676"/>
    </source>
</evidence>
<evidence type="ECO:0000256" key="7">
    <source>
        <dbReference type="ARBA" id="ARBA00022801"/>
    </source>
</evidence>
<dbReference type="Pfam" id="PF00962">
    <property type="entry name" value="A_deaminase"/>
    <property type="match status" value="1"/>
</dbReference>
<evidence type="ECO:0000313" key="12">
    <source>
        <dbReference type="WBParaSite" id="ECPE_0000270301-mRNA-1"/>
    </source>
</evidence>
<evidence type="ECO:0000256" key="4">
    <source>
        <dbReference type="ARBA" id="ARBA00012784"/>
    </source>
</evidence>
<evidence type="ECO:0000256" key="1">
    <source>
        <dbReference type="ARBA" id="ARBA00001947"/>
    </source>
</evidence>
<dbReference type="OrthoDB" id="272271at2759"/>
<dbReference type="GO" id="GO:0004000">
    <property type="term" value="F:adenosine deaminase activity"/>
    <property type="evidence" value="ECO:0007669"/>
    <property type="project" value="TreeGrafter"/>
</dbReference>
<dbReference type="GO" id="GO:0005829">
    <property type="term" value="C:cytosol"/>
    <property type="evidence" value="ECO:0007669"/>
    <property type="project" value="TreeGrafter"/>
</dbReference>
<dbReference type="GO" id="GO:0006154">
    <property type="term" value="P:adenosine catabolic process"/>
    <property type="evidence" value="ECO:0007669"/>
    <property type="project" value="TreeGrafter"/>
</dbReference>
<keyword evidence="8" id="KW-0862">Zinc</keyword>
<organism evidence="12">
    <name type="scientific">Echinostoma caproni</name>
    <dbReference type="NCBI Taxonomy" id="27848"/>
    <lineage>
        <taxon>Eukaryota</taxon>
        <taxon>Metazoa</taxon>
        <taxon>Spiralia</taxon>
        <taxon>Lophotrochozoa</taxon>
        <taxon>Platyhelminthes</taxon>
        <taxon>Trematoda</taxon>
        <taxon>Digenea</taxon>
        <taxon>Plagiorchiida</taxon>
        <taxon>Echinostomata</taxon>
        <taxon>Echinostomatoidea</taxon>
        <taxon>Echinostomatidae</taxon>
        <taxon>Echinostoma</taxon>
    </lineage>
</organism>
<dbReference type="GO" id="GO:0046103">
    <property type="term" value="P:inosine biosynthetic process"/>
    <property type="evidence" value="ECO:0007669"/>
    <property type="project" value="TreeGrafter"/>
</dbReference>
<dbReference type="NCBIfam" id="TIGR01430">
    <property type="entry name" value="aden_deam"/>
    <property type="match status" value="1"/>
</dbReference>
<evidence type="ECO:0000256" key="5">
    <source>
        <dbReference type="ARBA" id="ARBA00018099"/>
    </source>
</evidence>
<dbReference type="InterPro" id="IPR032466">
    <property type="entry name" value="Metal_Hydrolase"/>
</dbReference>
<dbReference type="InterPro" id="IPR006650">
    <property type="entry name" value="A/AMP_deam_AS"/>
</dbReference>
<evidence type="ECO:0000256" key="8">
    <source>
        <dbReference type="ARBA" id="ARBA00022833"/>
    </source>
</evidence>
<dbReference type="GO" id="GO:0009897">
    <property type="term" value="C:external side of plasma membrane"/>
    <property type="evidence" value="ECO:0007669"/>
    <property type="project" value="TreeGrafter"/>
</dbReference>
<keyword evidence="11" id="KW-1185">Reference proteome</keyword>
<dbReference type="GO" id="GO:0009168">
    <property type="term" value="P:purine ribonucleoside monophosphate biosynthetic process"/>
    <property type="evidence" value="ECO:0007669"/>
    <property type="project" value="InterPro"/>
</dbReference>
<comment type="cofactor">
    <cofactor evidence="1">
        <name>Zn(2+)</name>
        <dbReference type="ChEBI" id="CHEBI:29105"/>
    </cofactor>
</comment>
<reference evidence="10 11" key="2">
    <citation type="submission" date="2018-11" db="EMBL/GenBank/DDBJ databases">
        <authorList>
            <consortium name="Pathogen Informatics"/>
        </authorList>
    </citation>
    <scope>NUCLEOTIDE SEQUENCE [LARGE SCALE GENOMIC DNA]</scope>
    <source>
        <strain evidence="10 11">Egypt</strain>
    </source>
</reference>
<dbReference type="AlphaFoldDB" id="A0A183A6W5"/>
<keyword evidence="6" id="KW-0479">Metal-binding</keyword>
<dbReference type="GO" id="GO:0046872">
    <property type="term" value="F:metal ion binding"/>
    <property type="evidence" value="ECO:0007669"/>
    <property type="project" value="UniProtKB-KW"/>
</dbReference>
<evidence type="ECO:0000256" key="2">
    <source>
        <dbReference type="ARBA" id="ARBA00004296"/>
    </source>
</evidence>
<feature type="domain" description="Adenosine deaminase" evidence="9">
    <location>
        <begin position="9"/>
        <end position="336"/>
    </location>
</feature>
<evidence type="ECO:0000313" key="11">
    <source>
        <dbReference type="Proteomes" id="UP000272942"/>
    </source>
</evidence>
<dbReference type="GO" id="GO:0043103">
    <property type="term" value="P:hypoxanthine salvage"/>
    <property type="evidence" value="ECO:0007669"/>
    <property type="project" value="TreeGrafter"/>
</dbReference>
<reference evidence="12" key="1">
    <citation type="submission" date="2016-06" db="UniProtKB">
        <authorList>
            <consortium name="WormBaseParasite"/>
        </authorList>
    </citation>
    <scope>IDENTIFICATION</scope>
</reference>
<keyword evidence="7" id="KW-0378">Hydrolase</keyword>
<dbReference type="InterPro" id="IPR001365">
    <property type="entry name" value="A_deaminase_dom"/>
</dbReference>
<evidence type="ECO:0000256" key="6">
    <source>
        <dbReference type="ARBA" id="ARBA00022723"/>
    </source>
</evidence>
<dbReference type="PANTHER" id="PTHR11409">
    <property type="entry name" value="ADENOSINE DEAMINASE"/>
    <property type="match status" value="1"/>
</dbReference>
<proteinExistence type="inferred from homology"/>
<accession>A0A183A6W5</accession>
<dbReference type="EMBL" id="UZAN01039800">
    <property type="protein sequence ID" value="VDP67198.1"/>
    <property type="molecule type" value="Genomic_DNA"/>
</dbReference>
<dbReference type="PANTHER" id="PTHR11409:SF43">
    <property type="entry name" value="ADENOSINE DEAMINASE"/>
    <property type="match status" value="1"/>
</dbReference>
<protein>
    <recommendedName>
        <fullName evidence="5">Adenosine deaminase</fullName>
        <ecNumber evidence="4">3.5.4.4</ecNumber>
    </recommendedName>
</protein>
<dbReference type="PROSITE" id="PS00485">
    <property type="entry name" value="A_DEAMINASE"/>
    <property type="match status" value="1"/>
</dbReference>
<evidence type="ECO:0000313" key="10">
    <source>
        <dbReference type="EMBL" id="VDP67198.1"/>
    </source>
</evidence>
<comment type="subcellular location">
    <subcellularLocation>
        <location evidence="2">Cell membrane</location>
        <topology evidence="2">Peripheral membrane protein</topology>
        <orientation evidence="2">Extracellular side</orientation>
    </subcellularLocation>
</comment>
<comment type="similarity">
    <text evidence="3">Belongs to the metallo-dependent hydrolases superfamily. Adenosine and AMP deaminases family.</text>
</comment>
<name>A0A183A6W5_9TREM</name>
<gene>
    <name evidence="10" type="ORF">ECPE_LOCUS2700</name>
</gene>
<dbReference type="Gene3D" id="3.20.20.140">
    <property type="entry name" value="Metal-dependent hydrolases"/>
    <property type="match status" value="1"/>
</dbReference>
<dbReference type="WBParaSite" id="ECPE_0000270301-mRNA-1">
    <property type="protein sequence ID" value="ECPE_0000270301-mRNA-1"/>
    <property type="gene ID" value="ECPE_0000270301"/>
</dbReference>
<dbReference type="Proteomes" id="UP000272942">
    <property type="component" value="Unassembled WGS sequence"/>
</dbReference>
<dbReference type="EC" id="3.5.4.4" evidence="4"/>
<dbReference type="InterPro" id="IPR006330">
    <property type="entry name" value="Ado/ade_deaminase"/>
</dbReference>
<dbReference type="SUPFAM" id="SSF51556">
    <property type="entry name" value="Metallo-dependent hydrolases"/>
    <property type="match status" value="1"/>
</dbReference>
<dbReference type="GO" id="GO:0060169">
    <property type="term" value="P:negative regulation of adenosine receptor signaling pathway"/>
    <property type="evidence" value="ECO:0007669"/>
    <property type="project" value="TreeGrafter"/>
</dbReference>